<accession>A0AAW1HXX2</accession>
<organism evidence="1 2">
    <name type="scientific">Popillia japonica</name>
    <name type="common">Japanese beetle</name>
    <dbReference type="NCBI Taxonomy" id="7064"/>
    <lineage>
        <taxon>Eukaryota</taxon>
        <taxon>Metazoa</taxon>
        <taxon>Ecdysozoa</taxon>
        <taxon>Arthropoda</taxon>
        <taxon>Hexapoda</taxon>
        <taxon>Insecta</taxon>
        <taxon>Pterygota</taxon>
        <taxon>Neoptera</taxon>
        <taxon>Endopterygota</taxon>
        <taxon>Coleoptera</taxon>
        <taxon>Polyphaga</taxon>
        <taxon>Scarabaeiformia</taxon>
        <taxon>Scarabaeidae</taxon>
        <taxon>Rutelinae</taxon>
        <taxon>Popillia</taxon>
    </lineage>
</organism>
<dbReference type="Proteomes" id="UP001458880">
    <property type="component" value="Unassembled WGS sequence"/>
</dbReference>
<dbReference type="AlphaFoldDB" id="A0AAW1HXX2"/>
<proteinExistence type="predicted"/>
<dbReference type="EMBL" id="JASPKY010000827">
    <property type="protein sequence ID" value="KAK9681317.1"/>
    <property type="molecule type" value="Genomic_DNA"/>
</dbReference>
<protein>
    <recommendedName>
        <fullName evidence="3">Secreted protein</fullName>
    </recommendedName>
</protein>
<evidence type="ECO:0000313" key="1">
    <source>
        <dbReference type="EMBL" id="KAK9681317.1"/>
    </source>
</evidence>
<comment type="caution">
    <text evidence="1">The sequence shown here is derived from an EMBL/GenBank/DDBJ whole genome shotgun (WGS) entry which is preliminary data.</text>
</comment>
<name>A0AAW1HXX2_POPJA</name>
<evidence type="ECO:0000313" key="2">
    <source>
        <dbReference type="Proteomes" id="UP001458880"/>
    </source>
</evidence>
<evidence type="ECO:0008006" key="3">
    <source>
        <dbReference type="Google" id="ProtNLM"/>
    </source>
</evidence>
<gene>
    <name evidence="1" type="ORF">QE152_g38414</name>
</gene>
<keyword evidence="2" id="KW-1185">Reference proteome</keyword>
<reference evidence="1 2" key="1">
    <citation type="journal article" date="2024" name="BMC Genomics">
        <title>De novo assembly and annotation of Popillia japonica's genome with initial clues to its potential as an invasive pest.</title>
        <authorList>
            <person name="Cucini C."/>
            <person name="Boschi S."/>
            <person name="Funari R."/>
            <person name="Cardaioli E."/>
            <person name="Iannotti N."/>
            <person name="Marturano G."/>
            <person name="Paoli F."/>
            <person name="Bruttini M."/>
            <person name="Carapelli A."/>
            <person name="Frati F."/>
            <person name="Nardi F."/>
        </authorList>
    </citation>
    <scope>NUCLEOTIDE SEQUENCE [LARGE SCALE GENOMIC DNA]</scope>
    <source>
        <strain evidence="1">DMR45628</strain>
    </source>
</reference>
<sequence length="105" mass="12014">MLLSSCSTAAGGAKADDKSTIVASDDDDVEACASTSSCRNMNQLRLSCQHTNTVRQRVRQRDVEETVRRRHFLRIVRRYEYNRPAELHRSIPRTRHGIRIIPSFA</sequence>